<protein>
    <recommendedName>
        <fullName evidence="3">IrrE N-terminal-like domain-containing protein</fullName>
    </recommendedName>
</protein>
<dbReference type="Proteomes" id="UP001196565">
    <property type="component" value="Unassembled WGS sequence"/>
</dbReference>
<accession>A0ABS7AI19</accession>
<keyword evidence="2" id="KW-1185">Reference proteome</keyword>
<proteinExistence type="predicted"/>
<evidence type="ECO:0000313" key="2">
    <source>
        <dbReference type="Proteomes" id="UP001196565"/>
    </source>
</evidence>
<sequence length="258" mass="27157">MNARVAETWLSKDHTPMTLTIDYACRPGSAAPRSLTVAAIRAVAGQVRQQIPRDPRELALSLAALLDASRDVAVNGRRLLVSWDITGALQDENGRPVLGLCDTDPDEPGWAFLAVNGPMTAHRPDLALSTAAHELGHLLFDVPATLDSGPRCYRAVASSPQALDRVGRGAEGRANEFMGALLAPSVPLHTRLLAHARGEGLRLARGPHQGRPGSPVLASGNAPDAVAGVIAALAGDFGVSERFIAVRLARYGLIQGEV</sequence>
<evidence type="ECO:0008006" key="3">
    <source>
        <dbReference type="Google" id="ProtNLM"/>
    </source>
</evidence>
<dbReference type="EMBL" id="JAHYBZ010000017">
    <property type="protein sequence ID" value="MBW6401958.1"/>
    <property type="molecule type" value="Genomic_DNA"/>
</dbReference>
<name>A0ABS7AI19_9PROT</name>
<reference evidence="1 2" key="1">
    <citation type="submission" date="2021-07" db="EMBL/GenBank/DDBJ databases">
        <authorList>
            <person name="So Y."/>
        </authorList>
    </citation>
    <scope>NUCLEOTIDE SEQUENCE [LARGE SCALE GENOMIC DNA]</scope>
    <source>
        <strain evidence="1 2">HJA6</strain>
    </source>
</reference>
<comment type="caution">
    <text evidence="1">The sequence shown here is derived from an EMBL/GenBank/DDBJ whole genome shotgun (WGS) entry which is preliminary data.</text>
</comment>
<organism evidence="1 2">
    <name type="scientific">Roseomonas alba</name>
    <dbReference type="NCBI Taxonomy" id="2846776"/>
    <lineage>
        <taxon>Bacteria</taxon>
        <taxon>Pseudomonadati</taxon>
        <taxon>Pseudomonadota</taxon>
        <taxon>Alphaproteobacteria</taxon>
        <taxon>Acetobacterales</taxon>
        <taxon>Roseomonadaceae</taxon>
        <taxon>Roseomonas</taxon>
    </lineage>
</organism>
<evidence type="ECO:0000313" key="1">
    <source>
        <dbReference type="EMBL" id="MBW6401958.1"/>
    </source>
</evidence>
<gene>
    <name evidence="1" type="ORF">KPL78_29195</name>
</gene>